<sequence>MNEFPFVQLLTEFGLKPAEVLVLIMLWQNIKGNRVLLDKLVEKVHRLEVKLGDRQCSE</sequence>
<dbReference type="Proteomes" id="UP001569177">
    <property type="component" value="Unassembled WGS sequence"/>
</dbReference>
<proteinExistence type="predicted"/>
<evidence type="ECO:0000313" key="2">
    <source>
        <dbReference type="Proteomes" id="UP001569177"/>
    </source>
</evidence>
<dbReference type="RefSeq" id="WP_017055745.1">
    <property type="nucleotide sequence ID" value="NZ_JBGONX010000030.1"/>
</dbReference>
<organism evidence="1 2">
    <name type="scientific">Vibrio kanaloae</name>
    <dbReference type="NCBI Taxonomy" id="170673"/>
    <lineage>
        <taxon>Bacteria</taxon>
        <taxon>Pseudomonadati</taxon>
        <taxon>Pseudomonadota</taxon>
        <taxon>Gammaproteobacteria</taxon>
        <taxon>Vibrionales</taxon>
        <taxon>Vibrionaceae</taxon>
        <taxon>Vibrio</taxon>
    </lineage>
</organism>
<accession>A0ABV4LLE5</accession>
<evidence type="ECO:0000313" key="1">
    <source>
        <dbReference type="EMBL" id="MEZ8092039.1"/>
    </source>
</evidence>
<reference evidence="1 2" key="1">
    <citation type="submission" date="2024-06" db="EMBL/GenBank/DDBJ databases">
        <authorList>
            <person name="Steensen K."/>
            <person name="Seneca J."/>
            <person name="Bartlau N."/>
            <person name="Yu A.X."/>
            <person name="Polz M.F."/>
        </authorList>
    </citation>
    <scope>NUCLEOTIDE SEQUENCE [LARGE SCALE GENOMIC DNA]</scope>
    <source>
        <strain evidence="1 2">5S240</strain>
    </source>
</reference>
<gene>
    <name evidence="1" type="ORF">ACED24_18430</name>
</gene>
<dbReference type="EMBL" id="JBGOOJ010000023">
    <property type="protein sequence ID" value="MEZ8092039.1"/>
    <property type="molecule type" value="Genomic_DNA"/>
</dbReference>
<keyword evidence="2" id="KW-1185">Reference proteome</keyword>
<comment type="caution">
    <text evidence="1">The sequence shown here is derived from an EMBL/GenBank/DDBJ whole genome shotgun (WGS) entry which is preliminary data.</text>
</comment>
<name>A0ABV4LLE5_9VIBR</name>
<protein>
    <submittedName>
        <fullName evidence="1">Uncharacterized protein</fullName>
    </submittedName>
</protein>